<dbReference type="AlphaFoldDB" id="A0A271J0L0"/>
<name>A0A271J0L0_9BACT</name>
<evidence type="ECO:0000256" key="1">
    <source>
        <dbReference type="SAM" id="SignalP"/>
    </source>
</evidence>
<dbReference type="EMBL" id="MQWD01000001">
    <property type="protein sequence ID" value="PAP77036.1"/>
    <property type="molecule type" value="Genomic_DNA"/>
</dbReference>
<keyword evidence="1" id="KW-0732">Signal</keyword>
<evidence type="ECO:0000313" key="3">
    <source>
        <dbReference type="Proteomes" id="UP000216339"/>
    </source>
</evidence>
<dbReference type="OrthoDB" id="5333575at2"/>
<evidence type="ECO:0000313" key="2">
    <source>
        <dbReference type="EMBL" id="PAP77036.1"/>
    </source>
</evidence>
<dbReference type="Proteomes" id="UP000216339">
    <property type="component" value="Unassembled WGS sequence"/>
</dbReference>
<proteinExistence type="predicted"/>
<protein>
    <recommendedName>
        <fullName evidence="4">Outer membrane protein beta-barrel domain-containing protein</fullName>
    </recommendedName>
</protein>
<feature type="chain" id="PRO_5013216000" description="Outer membrane protein beta-barrel domain-containing protein" evidence="1">
    <location>
        <begin position="21"/>
        <end position="254"/>
    </location>
</feature>
<reference evidence="2 3" key="1">
    <citation type="submission" date="2016-11" db="EMBL/GenBank/DDBJ databases">
        <title>Study of marine rhodopsin-containing bacteria.</title>
        <authorList>
            <person name="Yoshizawa S."/>
            <person name="Kumagai Y."/>
            <person name="Kogure K."/>
        </authorList>
    </citation>
    <scope>NUCLEOTIDE SEQUENCE [LARGE SCALE GENOMIC DNA]</scope>
    <source>
        <strain evidence="2 3">SAORIC-28</strain>
    </source>
</reference>
<comment type="caution">
    <text evidence="2">The sequence shown here is derived from an EMBL/GenBank/DDBJ whole genome shotgun (WGS) entry which is preliminary data.</text>
</comment>
<gene>
    <name evidence="2" type="ORF">BSZ37_11645</name>
</gene>
<feature type="signal peptide" evidence="1">
    <location>
        <begin position="1"/>
        <end position="20"/>
    </location>
</feature>
<dbReference type="InterPro" id="IPR007433">
    <property type="entry name" value="DUF481"/>
</dbReference>
<dbReference type="RefSeq" id="WP_095510703.1">
    <property type="nucleotide sequence ID" value="NZ_MQWD01000001.1"/>
</dbReference>
<dbReference type="Pfam" id="PF04338">
    <property type="entry name" value="DUF481"/>
    <property type="match status" value="1"/>
</dbReference>
<keyword evidence="3" id="KW-1185">Reference proteome</keyword>
<evidence type="ECO:0008006" key="4">
    <source>
        <dbReference type="Google" id="ProtNLM"/>
    </source>
</evidence>
<sequence>MPFRLLPILCAAAVASSAVAQVNTERMRKRLADDAAALSFDASAALAAGNTDYLQVGLGGRFDVRRGPHIAFLVGRYDLAETDEEEYVNQSFAHLRYNRYLLPALVGEVFTQVQQNRQEGLETRLLGGAGVRFEVVNTDSIGLAIGLTPMLEYEVLDEALGGQQDVVGRLSTYLSGRIAVSTGASLSTVTYIQPRVDRPEDARLLSQLAVEVALTRAVHLRVRADLRVDSRPPPGVEEVDFRIENGLVVVLPVP</sequence>
<organism evidence="2 3">
    <name type="scientific">Rubrivirga marina</name>
    <dbReference type="NCBI Taxonomy" id="1196024"/>
    <lineage>
        <taxon>Bacteria</taxon>
        <taxon>Pseudomonadati</taxon>
        <taxon>Rhodothermota</taxon>
        <taxon>Rhodothermia</taxon>
        <taxon>Rhodothermales</taxon>
        <taxon>Rubricoccaceae</taxon>
        <taxon>Rubrivirga</taxon>
    </lineage>
</organism>
<accession>A0A271J0L0</accession>